<evidence type="ECO:0000256" key="1">
    <source>
        <dbReference type="ARBA" id="ARBA00004651"/>
    </source>
</evidence>
<dbReference type="OrthoDB" id="3782574at2"/>
<dbReference type="AlphaFoldDB" id="A0A4U0SAW5"/>
<dbReference type="GO" id="GO:0005886">
    <property type="term" value="C:plasma membrane"/>
    <property type="evidence" value="ECO:0007669"/>
    <property type="project" value="UniProtKB-SubCell"/>
</dbReference>
<keyword evidence="4 8" id="KW-1003">Cell membrane</keyword>
<evidence type="ECO:0000256" key="2">
    <source>
        <dbReference type="ARBA" id="ARBA00009142"/>
    </source>
</evidence>
<evidence type="ECO:0000256" key="3">
    <source>
        <dbReference type="ARBA" id="ARBA00022448"/>
    </source>
</evidence>
<name>A0A4U0SAW5_9ACTN</name>
<dbReference type="PANTHER" id="PTHR30269">
    <property type="entry name" value="TRANSMEMBRANE PROTEIN YFCA"/>
    <property type="match status" value="1"/>
</dbReference>
<keyword evidence="7 8" id="KW-0472">Membrane</keyword>
<evidence type="ECO:0000256" key="4">
    <source>
        <dbReference type="ARBA" id="ARBA00022475"/>
    </source>
</evidence>
<comment type="caution">
    <text evidence="9">The sequence shown here is derived from an EMBL/GenBank/DDBJ whole genome shotgun (WGS) entry which is preliminary data.</text>
</comment>
<feature type="transmembrane region" description="Helical" evidence="8">
    <location>
        <begin position="42"/>
        <end position="62"/>
    </location>
</feature>
<evidence type="ECO:0000313" key="10">
    <source>
        <dbReference type="Proteomes" id="UP000305778"/>
    </source>
</evidence>
<dbReference type="Proteomes" id="UP000305778">
    <property type="component" value="Unassembled WGS sequence"/>
</dbReference>
<dbReference type="Pfam" id="PF01925">
    <property type="entry name" value="TauE"/>
    <property type="match status" value="1"/>
</dbReference>
<dbReference type="EMBL" id="SUMC01000038">
    <property type="protein sequence ID" value="TKA06470.1"/>
    <property type="molecule type" value="Genomic_DNA"/>
</dbReference>
<evidence type="ECO:0000313" key="9">
    <source>
        <dbReference type="EMBL" id="TKA06470.1"/>
    </source>
</evidence>
<evidence type="ECO:0000256" key="6">
    <source>
        <dbReference type="ARBA" id="ARBA00022989"/>
    </source>
</evidence>
<evidence type="ECO:0000256" key="8">
    <source>
        <dbReference type="RuleBase" id="RU363041"/>
    </source>
</evidence>
<dbReference type="InterPro" id="IPR052017">
    <property type="entry name" value="TSUP"/>
</dbReference>
<organism evidence="9 10">
    <name type="scientific">Actinacidiphila oryziradicis</name>
    <dbReference type="NCBI Taxonomy" id="2571141"/>
    <lineage>
        <taxon>Bacteria</taxon>
        <taxon>Bacillati</taxon>
        <taxon>Actinomycetota</taxon>
        <taxon>Actinomycetes</taxon>
        <taxon>Kitasatosporales</taxon>
        <taxon>Streptomycetaceae</taxon>
        <taxon>Actinacidiphila</taxon>
    </lineage>
</organism>
<keyword evidence="10" id="KW-1185">Reference proteome</keyword>
<proteinExistence type="inferred from homology"/>
<feature type="transmembrane region" description="Helical" evidence="8">
    <location>
        <begin position="138"/>
        <end position="167"/>
    </location>
</feature>
<keyword evidence="3" id="KW-0813">Transport</keyword>
<gene>
    <name evidence="9" type="ORF">FCI23_31620</name>
</gene>
<reference evidence="9 10" key="1">
    <citation type="submission" date="2019-04" db="EMBL/GenBank/DDBJ databases">
        <title>Streptomyces oryziradicis sp. nov., a novel actinomycete isolated from rhizosphere soil of rice (Oryza sativa L.).</title>
        <authorList>
            <person name="Li C."/>
        </authorList>
    </citation>
    <scope>NUCLEOTIDE SEQUENCE [LARGE SCALE GENOMIC DNA]</scope>
    <source>
        <strain evidence="9 10">NEAU-C40</strain>
    </source>
</reference>
<dbReference type="PANTHER" id="PTHR30269:SF0">
    <property type="entry name" value="MEMBRANE TRANSPORTER PROTEIN YFCA-RELATED"/>
    <property type="match status" value="1"/>
</dbReference>
<keyword evidence="6 8" id="KW-1133">Transmembrane helix</keyword>
<keyword evidence="5 8" id="KW-0812">Transmembrane</keyword>
<feature type="transmembrane region" description="Helical" evidence="8">
    <location>
        <begin position="224"/>
        <end position="245"/>
    </location>
</feature>
<dbReference type="InterPro" id="IPR002781">
    <property type="entry name" value="TM_pro_TauE-like"/>
</dbReference>
<protein>
    <recommendedName>
        <fullName evidence="8">Probable membrane transporter protein</fullName>
    </recommendedName>
</protein>
<feature type="transmembrane region" description="Helical" evidence="8">
    <location>
        <begin position="74"/>
        <end position="93"/>
    </location>
</feature>
<comment type="subcellular location">
    <subcellularLocation>
        <location evidence="1 8">Cell membrane</location>
        <topology evidence="1 8">Multi-pass membrane protein</topology>
    </subcellularLocation>
</comment>
<sequence length="250" mass="24796">MILAEPLLLLVAGVAAGLAGTVAGLASLVSYPALLATGMPALSANVTNTVALVLGGVGAAAGSKRELTGQGGRVRRYLALTAAGGVTGSVLLLVTPPGAFELIVPWLVAGSSVVLLLQPRLRSLRPEGLGETNPAVMLAVFAIAVYGGYFGAAAGVLMLALLATGLGETLVRANALKNVILAVANGVAALGFAVFGPVHWLVAVPLAAGFLIGGRLGPVVARRIPAHVLRTAIAVGGLGLAVRLWTVATG</sequence>
<accession>A0A4U0SAW5</accession>
<comment type="similarity">
    <text evidence="2 8">Belongs to the 4-toluene sulfonate uptake permease (TSUP) (TC 2.A.102) family.</text>
</comment>
<dbReference type="RefSeq" id="WP_136727421.1">
    <property type="nucleotide sequence ID" value="NZ_JAOPYF010000496.1"/>
</dbReference>
<feature type="transmembrane region" description="Helical" evidence="8">
    <location>
        <begin position="179"/>
        <end position="212"/>
    </location>
</feature>
<evidence type="ECO:0000256" key="7">
    <source>
        <dbReference type="ARBA" id="ARBA00023136"/>
    </source>
</evidence>
<evidence type="ECO:0000256" key="5">
    <source>
        <dbReference type="ARBA" id="ARBA00022692"/>
    </source>
</evidence>